<dbReference type="PROSITE" id="PS00455">
    <property type="entry name" value="AMP_BINDING"/>
    <property type="match status" value="1"/>
</dbReference>
<evidence type="ECO:0000259" key="6">
    <source>
        <dbReference type="Pfam" id="PF00501"/>
    </source>
</evidence>
<dbReference type="SUPFAM" id="SSF56801">
    <property type="entry name" value="Acetyl-CoA synthetase-like"/>
    <property type="match status" value="1"/>
</dbReference>
<accession>A0ABM8H6S0</accession>
<organism evidence="8 9">
    <name type="scientific">Barrientosiimonas endolithica</name>
    <dbReference type="NCBI Taxonomy" id="1535208"/>
    <lineage>
        <taxon>Bacteria</taxon>
        <taxon>Bacillati</taxon>
        <taxon>Actinomycetota</taxon>
        <taxon>Actinomycetes</taxon>
        <taxon>Micrococcales</taxon>
        <taxon>Dermacoccaceae</taxon>
        <taxon>Barrientosiimonas</taxon>
    </lineage>
</organism>
<feature type="region of interest" description="Disordered" evidence="5">
    <location>
        <begin position="1"/>
        <end position="25"/>
    </location>
</feature>
<evidence type="ECO:0000256" key="5">
    <source>
        <dbReference type="SAM" id="MobiDB-lite"/>
    </source>
</evidence>
<evidence type="ECO:0000256" key="4">
    <source>
        <dbReference type="ARBA" id="ARBA00023098"/>
    </source>
</evidence>
<evidence type="ECO:0000313" key="9">
    <source>
        <dbReference type="Proteomes" id="UP001321421"/>
    </source>
</evidence>
<comment type="similarity">
    <text evidence="1">Belongs to the ATP-dependent AMP-binding enzyme family.</text>
</comment>
<feature type="domain" description="AMP-dependent synthetase/ligase" evidence="6">
    <location>
        <begin position="35"/>
        <end position="402"/>
    </location>
</feature>
<reference evidence="9" key="1">
    <citation type="journal article" date="2019" name="Int. J. Syst. Evol. Microbiol.">
        <title>The Global Catalogue of Microorganisms (GCM) 10K type strain sequencing project: providing services to taxonomists for standard genome sequencing and annotation.</title>
        <authorList>
            <consortium name="The Broad Institute Genomics Platform"/>
            <consortium name="The Broad Institute Genome Sequencing Center for Infectious Disease"/>
            <person name="Wu L."/>
            <person name="Ma J."/>
        </authorList>
    </citation>
    <scope>NUCLEOTIDE SEQUENCE [LARGE SCALE GENOMIC DNA]</scope>
    <source>
        <strain evidence="9">NBRC 110608</strain>
    </source>
</reference>
<keyword evidence="9" id="KW-1185">Reference proteome</keyword>
<dbReference type="InterPro" id="IPR025110">
    <property type="entry name" value="AMP-bd_C"/>
</dbReference>
<dbReference type="EMBL" id="AP027735">
    <property type="protein sequence ID" value="BDZ56523.1"/>
    <property type="molecule type" value="Genomic_DNA"/>
</dbReference>
<dbReference type="Proteomes" id="UP001321421">
    <property type="component" value="Chromosome"/>
</dbReference>
<evidence type="ECO:0000256" key="1">
    <source>
        <dbReference type="ARBA" id="ARBA00006432"/>
    </source>
</evidence>
<feature type="compositionally biased region" description="Low complexity" evidence="5">
    <location>
        <begin position="1"/>
        <end position="16"/>
    </location>
</feature>
<dbReference type="Gene3D" id="3.40.50.12780">
    <property type="entry name" value="N-terminal domain of ligase-like"/>
    <property type="match status" value="1"/>
</dbReference>
<evidence type="ECO:0000313" key="8">
    <source>
        <dbReference type="EMBL" id="BDZ56523.1"/>
    </source>
</evidence>
<dbReference type="Gene3D" id="3.30.300.30">
    <property type="match status" value="1"/>
</dbReference>
<keyword evidence="4" id="KW-0443">Lipid metabolism</keyword>
<dbReference type="Pfam" id="PF13193">
    <property type="entry name" value="AMP-binding_C"/>
    <property type="match status" value="1"/>
</dbReference>
<evidence type="ECO:0000259" key="7">
    <source>
        <dbReference type="Pfam" id="PF13193"/>
    </source>
</evidence>
<keyword evidence="3" id="KW-0276">Fatty acid metabolism</keyword>
<protein>
    <submittedName>
        <fullName evidence="8">Acyl-CoA synthetase</fullName>
    </submittedName>
</protein>
<dbReference type="InterPro" id="IPR000873">
    <property type="entry name" value="AMP-dep_synth/lig_dom"/>
</dbReference>
<feature type="domain" description="AMP-binding enzyme C-terminal" evidence="7">
    <location>
        <begin position="452"/>
        <end position="527"/>
    </location>
</feature>
<dbReference type="PANTHER" id="PTHR43859">
    <property type="entry name" value="ACYL-ACTIVATING ENZYME"/>
    <property type="match status" value="1"/>
</dbReference>
<dbReference type="InterPro" id="IPR020845">
    <property type="entry name" value="AMP-binding_CS"/>
</dbReference>
<keyword evidence="2" id="KW-0436">Ligase</keyword>
<evidence type="ECO:0000256" key="3">
    <source>
        <dbReference type="ARBA" id="ARBA00022832"/>
    </source>
</evidence>
<gene>
    <name evidence="8" type="ORF">GCM10025872_01800</name>
</gene>
<name>A0ABM8H6S0_9MICO</name>
<dbReference type="InterPro" id="IPR045851">
    <property type="entry name" value="AMP-bd_C_sf"/>
</dbReference>
<sequence>MSTEPTAPAVPAPTDAEQTPTGLVSTTPLTPLSYLERSGRVWADKLAVIDGEARWTYAELAADVQRMAKALGRAGVEPGDRVAFVLPNVSEMLMAHFAVPLAQGVLVAVNTRLAPPEVRHILEHSGARVVVAWPGTADLVESATEGLKGLTRVMLREPRAGWTSLGELADDDAPDLSWRVEDELAPISLNYTSGTTGRPKGVLYSHRGAHLNALSELLHSRHSPRSVYLWTLPMFHCNGWCTPWAITAIGGTHVCLPEVRGDAIWEAIREHGVTHLNAAPTVVTTMLNTPGAGGLERPVVITTAGAPPSPTTLGQMADMGFEVVHVYGLTETYGPYTVCEVQPGWAELEPGERARLLARQGVGMITAERARVVDAEMNDVPADGETLGEIVMRGDNVMLGYYRDEEATATAFAGGWFHSGDVAVMHPDGYVEIRDRAKDVVISGGENISTVEVEQALMSHPSVLEVAVVGVPDEKWGERPKAFVTTKGGAGVDEAELIEHVRGQIAHYKAPREVEVVEELPKTSTGKIQKFRLRDAEWAGRDSRVQG</sequence>
<dbReference type="Pfam" id="PF00501">
    <property type="entry name" value="AMP-binding"/>
    <property type="match status" value="1"/>
</dbReference>
<evidence type="ECO:0000256" key="2">
    <source>
        <dbReference type="ARBA" id="ARBA00022598"/>
    </source>
</evidence>
<proteinExistence type="inferred from homology"/>
<dbReference type="PANTHER" id="PTHR43859:SF4">
    <property type="entry name" value="BUTANOATE--COA LIGASE AAE1-RELATED"/>
    <property type="match status" value="1"/>
</dbReference>
<dbReference type="InterPro" id="IPR042099">
    <property type="entry name" value="ANL_N_sf"/>
</dbReference>